<organism evidence="1 2">
    <name type="scientific">Zostera marina</name>
    <name type="common">Eelgrass</name>
    <dbReference type="NCBI Taxonomy" id="29655"/>
    <lineage>
        <taxon>Eukaryota</taxon>
        <taxon>Viridiplantae</taxon>
        <taxon>Streptophyta</taxon>
        <taxon>Embryophyta</taxon>
        <taxon>Tracheophyta</taxon>
        <taxon>Spermatophyta</taxon>
        <taxon>Magnoliopsida</taxon>
        <taxon>Liliopsida</taxon>
        <taxon>Zosteraceae</taxon>
        <taxon>Zostera</taxon>
    </lineage>
</organism>
<evidence type="ECO:0000313" key="2">
    <source>
        <dbReference type="Proteomes" id="UP000036987"/>
    </source>
</evidence>
<accession>A0A0K9Q122</accession>
<dbReference type="AlphaFoldDB" id="A0A0K9Q122"/>
<dbReference type="Proteomes" id="UP000036987">
    <property type="component" value="Unassembled WGS sequence"/>
</dbReference>
<comment type="caution">
    <text evidence="1">The sequence shown here is derived from an EMBL/GenBank/DDBJ whole genome shotgun (WGS) entry which is preliminary data.</text>
</comment>
<proteinExistence type="predicted"/>
<keyword evidence="2" id="KW-1185">Reference proteome</keyword>
<name>A0A0K9Q122_ZOSMR</name>
<sequence length="130" mass="14625">MRTDRCNGHFLDDGRMSIHRFTPPLPSVPSSNFVVRGSGTNPFAVHSRPFQFRSRRPIAELQFRSRRPIAELQSPIGDPSRNSSLRLRTPIAELQFRSRRPIAELQSPIGDPSRRPFTGDGVGLYTAIGQ</sequence>
<gene>
    <name evidence="1" type="ORF">ZOSMA_135G00600</name>
</gene>
<evidence type="ECO:0000313" key="1">
    <source>
        <dbReference type="EMBL" id="KMZ74130.1"/>
    </source>
</evidence>
<dbReference type="EMBL" id="LFYR01000429">
    <property type="protein sequence ID" value="KMZ74130.1"/>
    <property type="molecule type" value="Genomic_DNA"/>
</dbReference>
<protein>
    <submittedName>
        <fullName evidence="1">Uncharacterized protein</fullName>
    </submittedName>
</protein>
<reference evidence="2" key="1">
    <citation type="journal article" date="2016" name="Nature">
        <title>The genome of the seagrass Zostera marina reveals angiosperm adaptation to the sea.</title>
        <authorList>
            <person name="Olsen J.L."/>
            <person name="Rouze P."/>
            <person name="Verhelst B."/>
            <person name="Lin Y.-C."/>
            <person name="Bayer T."/>
            <person name="Collen J."/>
            <person name="Dattolo E."/>
            <person name="De Paoli E."/>
            <person name="Dittami S."/>
            <person name="Maumus F."/>
            <person name="Michel G."/>
            <person name="Kersting A."/>
            <person name="Lauritano C."/>
            <person name="Lohaus R."/>
            <person name="Toepel M."/>
            <person name="Tonon T."/>
            <person name="Vanneste K."/>
            <person name="Amirebrahimi M."/>
            <person name="Brakel J."/>
            <person name="Bostroem C."/>
            <person name="Chovatia M."/>
            <person name="Grimwood J."/>
            <person name="Jenkins J.W."/>
            <person name="Jueterbock A."/>
            <person name="Mraz A."/>
            <person name="Stam W.T."/>
            <person name="Tice H."/>
            <person name="Bornberg-Bauer E."/>
            <person name="Green P.J."/>
            <person name="Pearson G.A."/>
            <person name="Procaccini G."/>
            <person name="Duarte C.M."/>
            <person name="Schmutz J."/>
            <person name="Reusch T.B.H."/>
            <person name="Van de Peer Y."/>
        </authorList>
    </citation>
    <scope>NUCLEOTIDE SEQUENCE [LARGE SCALE GENOMIC DNA]</scope>
    <source>
        <strain evidence="2">cv. Finnish</strain>
    </source>
</reference>